<name>A0AA37IBZ7_9BURK</name>
<sequence>MMLLGTPKETLYILKVQVLVFPNHMKNARVFSYLRFSDVRQKAGTSIAHQQEYAAKWAADHGLTLDTSLNLRDEGLSAYHLKNVTKGALGTFFKAIDSGRVPSGSVLVVESHDRLSRAEVDVALAQLLNIIHSGITVVTANDGQVYSREQIKDKPWSLMYSMIEMMRAHQESDIKSKRVKASLRLQCEGWLKGTWRGHIAVGKDPKWIRFDRNRNQFELVGEYAESLRALIGFYRAGHSPSRSFERMREAGIALPPCVSNVPRLHAILANRNLVGEKTIKVEGETYLLPGYYPALLTEAEFASLQYLRAQRGRRVGRAEVISFMTGLGITFCARCGYAMGNQNIMSRPKRADGLPHEGHRRLVCTGAQKAADRCTVGSCSIVPVERALMAFCSDQLNLASLFVEDHEKTRQLNSALALARQQVDQTADEVRTYLGVKAIGGASTPAMILEHMTRLSPRLDQEKSRVTALEHDLEALHRHCTPAVSEVWGALREGVDRLDEVARTKARQLIADTFARIEVSLQDRGMIGLRLVSKRDIVRILWIDRKTGERRDQLTVENTHHTALAKERRGRKRAA</sequence>
<dbReference type="SUPFAM" id="SSF53041">
    <property type="entry name" value="Resolvase-like"/>
    <property type="match status" value="1"/>
</dbReference>
<dbReference type="PANTHER" id="PTHR30461">
    <property type="entry name" value="DNA-INVERTASE FROM LAMBDOID PROPHAGE"/>
    <property type="match status" value="1"/>
</dbReference>
<proteinExistence type="predicted"/>
<dbReference type="Proteomes" id="UP001055111">
    <property type="component" value="Unassembled WGS sequence"/>
</dbReference>
<dbReference type="AlphaFoldDB" id="A0AA37IBZ7"/>
<keyword evidence="2" id="KW-0233">DNA recombination</keyword>
<reference evidence="4" key="1">
    <citation type="submission" date="2022-09" db="EMBL/GenBank/DDBJ databases">
        <title>Isolation and characterization of 3-chlorobenzoate degrading bacteria from soils in Shizuoka.</title>
        <authorList>
            <person name="Ifat A."/>
            <person name="Ogawa N."/>
            <person name="Kimbara K."/>
            <person name="Moriuchi R."/>
            <person name="Dohra H."/>
            <person name="Shintani M."/>
        </authorList>
    </citation>
    <scope>NUCLEOTIDE SEQUENCE</scope>
    <source>
        <strain evidence="4">19CS4-2</strain>
    </source>
</reference>
<dbReference type="Gene3D" id="3.40.50.1390">
    <property type="entry name" value="Resolvase, N-terminal catalytic domain"/>
    <property type="match status" value="1"/>
</dbReference>
<dbReference type="PANTHER" id="PTHR30461:SF2">
    <property type="entry name" value="SERINE RECOMBINASE PINE-RELATED"/>
    <property type="match status" value="1"/>
</dbReference>
<protein>
    <submittedName>
        <fullName evidence="4">Recombinase family protein</fullName>
    </submittedName>
</protein>
<keyword evidence="1" id="KW-0238">DNA-binding</keyword>
<accession>A0AA37IBZ7</accession>
<gene>
    <name evidence="4" type="ORF">CBA19CS42_14825</name>
</gene>
<dbReference type="Pfam" id="PF00239">
    <property type="entry name" value="Resolvase"/>
    <property type="match status" value="1"/>
</dbReference>
<dbReference type="RefSeq" id="WP_238212412.1">
    <property type="nucleotide sequence ID" value="NZ_BPUS01000004.1"/>
</dbReference>
<dbReference type="InterPro" id="IPR050639">
    <property type="entry name" value="SSR_resolvase"/>
</dbReference>
<organism evidence="4 5">
    <name type="scientific">Caballeronia novacaledonica</name>
    <dbReference type="NCBI Taxonomy" id="1544861"/>
    <lineage>
        <taxon>Bacteria</taxon>
        <taxon>Pseudomonadati</taxon>
        <taxon>Pseudomonadota</taxon>
        <taxon>Betaproteobacteria</taxon>
        <taxon>Burkholderiales</taxon>
        <taxon>Burkholderiaceae</taxon>
        <taxon>Caballeronia</taxon>
    </lineage>
</organism>
<evidence type="ECO:0000313" key="4">
    <source>
        <dbReference type="EMBL" id="GJH25803.1"/>
    </source>
</evidence>
<evidence type="ECO:0000256" key="2">
    <source>
        <dbReference type="ARBA" id="ARBA00023172"/>
    </source>
</evidence>
<dbReference type="CDD" id="cd00338">
    <property type="entry name" value="Ser_Recombinase"/>
    <property type="match status" value="1"/>
</dbReference>
<dbReference type="GO" id="GO:0000150">
    <property type="term" value="F:DNA strand exchange activity"/>
    <property type="evidence" value="ECO:0007669"/>
    <property type="project" value="InterPro"/>
</dbReference>
<dbReference type="InterPro" id="IPR038109">
    <property type="entry name" value="DNA_bind_recomb_sf"/>
</dbReference>
<dbReference type="InterPro" id="IPR006119">
    <property type="entry name" value="Resolv_N"/>
</dbReference>
<feature type="domain" description="Resolvase/invertase-type recombinase catalytic" evidence="3">
    <location>
        <begin position="30"/>
        <end position="195"/>
    </location>
</feature>
<evidence type="ECO:0000256" key="1">
    <source>
        <dbReference type="ARBA" id="ARBA00023125"/>
    </source>
</evidence>
<dbReference type="InterPro" id="IPR036162">
    <property type="entry name" value="Resolvase-like_N_sf"/>
</dbReference>
<dbReference type="EMBL" id="BPUS01000004">
    <property type="protein sequence ID" value="GJH25803.1"/>
    <property type="molecule type" value="Genomic_DNA"/>
</dbReference>
<dbReference type="Gene3D" id="3.90.1750.20">
    <property type="entry name" value="Putative Large Serine Recombinase, Chain B, Domain 2"/>
    <property type="match status" value="1"/>
</dbReference>
<evidence type="ECO:0000313" key="5">
    <source>
        <dbReference type="Proteomes" id="UP001055111"/>
    </source>
</evidence>
<evidence type="ECO:0000259" key="3">
    <source>
        <dbReference type="SMART" id="SM00857"/>
    </source>
</evidence>
<comment type="caution">
    <text evidence="4">The sequence shown here is derived from an EMBL/GenBank/DDBJ whole genome shotgun (WGS) entry which is preliminary data.</text>
</comment>
<dbReference type="GO" id="GO:0003677">
    <property type="term" value="F:DNA binding"/>
    <property type="evidence" value="ECO:0007669"/>
    <property type="project" value="UniProtKB-KW"/>
</dbReference>
<dbReference type="SMART" id="SM00857">
    <property type="entry name" value="Resolvase"/>
    <property type="match status" value="1"/>
</dbReference>